<dbReference type="InterPro" id="IPR023753">
    <property type="entry name" value="FAD/NAD-binding_dom"/>
</dbReference>
<keyword evidence="8" id="KW-1133">Transmembrane helix</keyword>
<dbReference type="PRINTS" id="PR00368">
    <property type="entry name" value="FADPNR"/>
</dbReference>
<protein>
    <recommendedName>
        <fullName evidence="2">NADH:ubiquinone reductase (non-electrogenic)</fullName>
        <ecNumber evidence="2">1.6.5.9</ecNumber>
    </recommendedName>
</protein>
<dbReference type="Gene3D" id="3.50.50.100">
    <property type="match status" value="1"/>
</dbReference>
<dbReference type="InterPro" id="IPR036188">
    <property type="entry name" value="FAD/NAD-bd_sf"/>
</dbReference>
<dbReference type="EMBL" id="NEXF01000052">
    <property type="protein sequence ID" value="PSO08778.1"/>
    <property type="molecule type" value="Genomic_DNA"/>
</dbReference>
<dbReference type="PANTHER" id="PTHR43706:SF47">
    <property type="entry name" value="EXTERNAL NADH-UBIQUINONE OXIDOREDUCTASE 1, MITOCHONDRIAL-RELATED"/>
    <property type="match status" value="1"/>
</dbReference>
<evidence type="ECO:0000256" key="2">
    <source>
        <dbReference type="ARBA" id="ARBA00012637"/>
    </source>
</evidence>
<sequence>MQKSRSSGSEVVDATGSQKSVVLELASRFGTRVVVLGSGFGGVSFVKSFLSHASSSLLDSVELVWVTKRNYHLFSPLLYQVAGGLVDEHHVLDPLPHFGGNRVRVVEAEVEAVDFTGRAVYTDVGPIGYNYLVVALGSSSNDFGIPGVKENTLPLKTAQDGERIRNRILASFGQAAIIGADSPERVALLTFAVVGGGATGVELAGTIRDYTGLLAKRYGFRRQDVRVLIVESAGTLLPGIGGRLPEKCRQDLESAGIDVRLGARVVKVDVEGVHLSNGELIESRNVFWTAGVKPNPVIEGIPETVAPKKKGRLEVDSNLRLIGHSEVYVVGDCAWVNTGGDTTAAPQTAAAAVQEGEYAGSHLAHTLGGKKVSGSFIYHDQGIMLSLGRFSGLVELANGIILSGLIGWLVWRMVHLVSIATARNKLGVMFDWGLSLVRRRIITRTD</sequence>
<evidence type="ECO:0000259" key="9">
    <source>
        <dbReference type="Pfam" id="PF07992"/>
    </source>
</evidence>
<dbReference type="InterPro" id="IPR045024">
    <property type="entry name" value="NDH-2"/>
</dbReference>
<feature type="transmembrane region" description="Helical" evidence="8">
    <location>
        <begin position="393"/>
        <end position="411"/>
    </location>
</feature>
<evidence type="ECO:0000256" key="8">
    <source>
        <dbReference type="SAM" id="Phobius"/>
    </source>
</evidence>
<evidence type="ECO:0000313" key="10">
    <source>
        <dbReference type="EMBL" id="PSO08778.1"/>
    </source>
</evidence>
<keyword evidence="8" id="KW-0472">Membrane</keyword>
<comment type="similarity">
    <text evidence="1">Belongs to the NADH dehydrogenase family.</text>
</comment>
<dbReference type="AlphaFoldDB" id="A0A2R6CD12"/>
<evidence type="ECO:0000256" key="4">
    <source>
        <dbReference type="ARBA" id="ARBA00022827"/>
    </source>
</evidence>
<dbReference type="EC" id="1.6.5.9" evidence="2"/>
<gene>
    <name evidence="10" type="ORF">B9Q04_03810</name>
</gene>
<dbReference type="PANTHER" id="PTHR43706">
    <property type="entry name" value="NADH DEHYDROGENASE"/>
    <property type="match status" value="1"/>
</dbReference>
<evidence type="ECO:0000256" key="7">
    <source>
        <dbReference type="ARBA" id="ARBA00047599"/>
    </source>
</evidence>
<reference evidence="10 11" key="1">
    <citation type="submission" date="2017-04" db="EMBL/GenBank/DDBJ databases">
        <title>Novel microbial lineages endemic to geothermal iron-oxide mats fill important gaps in the evolutionary history of Archaea.</title>
        <authorList>
            <person name="Jay Z.J."/>
            <person name="Beam J.P."/>
            <person name="Dlakic M."/>
            <person name="Rusch D.B."/>
            <person name="Kozubal M.A."/>
            <person name="Inskeep W.P."/>
        </authorList>
    </citation>
    <scope>NUCLEOTIDE SEQUENCE [LARGE SCALE GENOMIC DNA]</scope>
    <source>
        <strain evidence="10">BE_D</strain>
    </source>
</reference>
<comment type="caution">
    <text evidence="10">The sequence shown here is derived from an EMBL/GenBank/DDBJ whole genome shotgun (WGS) entry which is preliminary data.</text>
</comment>
<organism evidence="10 11">
    <name type="scientific">Candidatus Marsarchaeota G2 archaeon BE_D</name>
    <dbReference type="NCBI Taxonomy" id="1978158"/>
    <lineage>
        <taxon>Archaea</taxon>
        <taxon>Candidatus Marsarchaeota</taxon>
        <taxon>Candidatus Marsarchaeota group 2</taxon>
    </lineage>
</organism>
<keyword evidence="5" id="KW-0560">Oxidoreductase</keyword>
<dbReference type="GO" id="GO:0050136">
    <property type="term" value="F:NADH dehydrogenase (quinone) (non-electrogenic) activity"/>
    <property type="evidence" value="ECO:0007669"/>
    <property type="project" value="UniProtKB-EC"/>
</dbReference>
<dbReference type="Pfam" id="PF07992">
    <property type="entry name" value="Pyr_redox_2"/>
    <property type="match status" value="1"/>
</dbReference>
<keyword evidence="3" id="KW-0285">Flavoprotein</keyword>
<keyword evidence="8" id="KW-0812">Transmembrane</keyword>
<comment type="catalytic activity">
    <reaction evidence="7">
        <text>a quinone + NADH + H(+) = a quinol + NAD(+)</text>
        <dbReference type="Rhea" id="RHEA:46160"/>
        <dbReference type="ChEBI" id="CHEBI:15378"/>
        <dbReference type="ChEBI" id="CHEBI:24646"/>
        <dbReference type="ChEBI" id="CHEBI:57540"/>
        <dbReference type="ChEBI" id="CHEBI:57945"/>
        <dbReference type="ChEBI" id="CHEBI:132124"/>
        <dbReference type="EC" id="1.6.5.9"/>
    </reaction>
</comment>
<keyword evidence="6" id="KW-0520">NAD</keyword>
<keyword evidence="4" id="KW-0274">FAD</keyword>
<dbReference type="SUPFAM" id="SSF51905">
    <property type="entry name" value="FAD/NAD(P)-binding domain"/>
    <property type="match status" value="2"/>
</dbReference>
<dbReference type="Proteomes" id="UP000242015">
    <property type="component" value="Unassembled WGS sequence"/>
</dbReference>
<evidence type="ECO:0000256" key="3">
    <source>
        <dbReference type="ARBA" id="ARBA00022630"/>
    </source>
</evidence>
<evidence type="ECO:0000256" key="6">
    <source>
        <dbReference type="ARBA" id="ARBA00023027"/>
    </source>
</evidence>
<proteinExistence type="inferred from homology"/>
<feature type="domain" description="FAD/NAD(P)-binding" evidence="9">
    <location>
        <begin position="32"/>
        <end position="356"/>
    </location>
</feature>
<accession>A0A2R6CD12</accession>
<name>A0A2R6CD12_9ARCH</name>
<evidence type="ECO:0000313" key="11">
    <source>
        <dbReference type="Proteomes" id="UP000242015"/>
    </source>
</evidence>
<evidence type="ECO:0000256" key="5">
    <source>
        <dbReference type="ARBA" id="ARBA00023002"/>
    </source>
</evidence>
<dbReference type="PRINTS" id="PR00411">
    <property type="entry name" value="PNDRDTASEI"/>
</dbReference>
<evidence type="ECO:0000256" key="1">
    <source>
        <dbReference type="ARBA" id="ARBA00005272"/>
    </source>
</evidence>